<sequence length="144" mass="15355">MFMSQAWKRDPSHPVPTSPSPDVFSSNLLSPCQSKIGHPLTSPPAPADNLLPLPVAWLNPGCQSAVERSARSSALSAGDRLFGIYPRLLCLSLHLQPFMAVKSSLSSLILFLPSLPPSPFSSTHSTILPLPPPLPPSMLLIPSS</sequence>
<protein>
    <submittedName>
        <fullName evidence="2">Uncharacterized protein</fullName>
    </submittedName>
</protein>
<dbReference type="Proteomes" id="UP001335648">
    <property type="component" value="Unassembled WGS sequence"/>
</dbReference>
<dbReference type="EMBL" id="JAULUE010002050">
    <property type="protein sequence ID" value="KAK5904950.1"/>
    <property type="molecule type" value="Genomic_DNA"/>
</dbReference>
<comment type="caution">
    <text evidence="2">The sequence shown here is derived from an EMBL/GenBank/DDBJ whole genome shotgun (WGS) entry which is preliminary data.</text>
</comment>
<evidence type="ECO:0000313" key="3">
    <source>
        <dbReference type="Proteomes" id="UP001335648"/>
    </source>
</evidence>
<reference evidence="2 3" key="1">
    <citation type="journal article" date="2023" name="Mol. Biol. Evol.">
        <title>Genomics of Secondarily Temperate Adaptation in the Only Non-Antarctic Icefish.</title>
        <authorList>
            <person name="Rivera-Colon A.G."/>
            <person name="Rayamajhi N."/>
            <person name="Minhas B.F."/>
            <person name="Madrigal G."/>
            <person name="Bilyk K.T."/>
            <person name="Yoon V."/>
            <person name="Hune M."/>
            <person name="Gregory S."/>
            <person name="Cheng C.H.C."/>
            <person name="Catchen J.M."/>
        </authorList>
    </citation>
    <scope>NUCLEOTIDE SEQUENCE [LARGE SCALE GENOMIC DNA]</scope>
    <source>
        <strain evidence="2">JC2023a</strain>
    </source>
</reference>
<accession>A0AAN8CM47</accession>
<evidence type="ECO:0000313" key="2">
    <source>
        <dbReference type="EMBL" id="KAK5904950.1"/>
    </source>
</evidence>
<evidence type="ECO:0000256" key="1">
    <source>
        <dbReference type="SAM" id="MobiDB-lite"/>
    </source>
</evidence>
<organism evidence="2 3">
    <name type="scientific">Champsocephalus esox</name>
    <name type="common">pike icefish</name>
    <dbReference type="NCBI Taxonomy" id="159716"/>
    <lineage>
        <taxon>Eukaryota</taxon>
        <taxon>Metazoa</taxon>
        <taxon>Chordata</taxon>
        <taxon>Craniata</taxon>
        <taxon>Vertebrata</taxon>
        <taxon>Euteleostomi</taxon>
        <taxon>Actinopterygii</taxon>
        <taxon>Neopterygii</taxon>
        <taxon>Teleostei</taxon>
        <taxon>Neoteleostei</taxon>
        <taxon>Acanthomorphata</taxon>
        <taxon>Eupercaria</taxon>
        <taxon>Perciformes</taxon>
        <taxon>Notothenioidei</taxon>
        <taxon>Channichthyidae</taxon>
        <taxon>Champsocephalus</taxon>
    </lineage>
</organism>
<gene>
    <name evidence="2" type="ORF">CesoFtcFv8_006465</name>
</gene>
<dbReference type="AlphaFoldDB" id="A0AAN8CM47"/>
<proteinExistence type="predicted"/>
<feature type="region of interest" description="Disordered" evidence="1">
    <location>
        <begin position="1"/>
        <end position="22"/>
    </location>
</feature>
<keyword evidence="3" id="KW-1185">Reference proteome</keyword>
<name>A0AAN8CM47_9TELE</name>